<gene>
    <name evidence="1" type="ordered locus">RHA1_ro03804</name>
</gene>
<proteinExistence type="predicted"/>
<organism evidence="1 2">
    <name type="scientific">Rhodococcus jostii (strain RHA1)</name>
    <dbReference type="NCBI Taxonomy" id="101510"/>
    <lineage>
        <taxon>Bacteria</taxon>
        <taxon>Bacillati</taxon>
        <taxon>Actinomycetota</taxon>
        <taxon>Actinomycetes</taxon>
        <taxon>Mycobacteriales</taxon>
        <taxon>Nocardiaceae</taxon>
        <taxon>Rhodococcus</taxon>
    </lineage>
</organism>
<dbReference type="EMBL" id="CP000431">
    <property type="protein sequence ID" value="ABG95604.1"/>
    <property type="molecule type" value="Genomic_DNA"/>
</dbReference>
<protein>
    <submittedName>
        <fullName evidence="1">Uncharacterized protein</fullName>
    </submittedName>
</protein>
<dbReference type="AlphaFoldDB" id="Q0SA32"/>
<name>Q0SA32_RHOJR</name>
<dbReference type="HOGENOM" id="CLU_157973_0_0_11"/>
<reference evidence="2" key="1">
    <citation type="journal article" date="2006" name="Proc. Natl. Acad. Sci. U.S.A.">
        <title>The complete genome of Rhodococcus sp. RHA1 provides insights into a catabolic powerhouse.</title>
        <authorList>
            <person name="McLeod M.P."/>
            <person name="Warren R.L."/>
            <person name="Hsiao W.W.L."/>
            <person name="Araki N."/>
            <person name="Myhre M."/>
            <person name="Fernandes C."/>
            <person name="Miyazawa D."/>
            <person name="Wong W."/>
            <person name="Lillquist A.L."/>
            <person name="Wang D."/>
            <person name="Dosanjh M."/>
            <person name="Hara H."/>
            <person name="Petrescu A."/>
            <person name="Morin R.D."/>
            <person name="Yang G."/>
            <person name="Stott J.M."/>
            <person name="Schein J.E."/>
            <person name="Shin H."/>
            <person name="Smailus D."/>
            <person name="Siddiqui A.S."/>
            <person name="Marra M.A."/>
            <person name="Jones S.J.M."/>
            <person name="Holt R."/>
            <person name="Brinkman F.S.L."/>
            <person name="Miyauchi K."/>
            <person name="Fukuda M."/>
            <person name="Davies J.E."/>
            <person name="Mohn W.W."/>
            <person name="Eltis L.D."/>
        </authorList>
    </citation>
    <scope>NUCLEOTIDE SEQUENCE [LARGE SCALE GENOMIC DNA]</scope>
    <source>
        <strain evidence="2">RHA1</strain>
    </source>
</reference>
<sequence length="89" mass="10099">MVSGCARRGRRRRSCGGVEQMQLLRHDQVDLFAGQTRQQMCGQHCSHLLTVLLLVRRTGESGIDIDTHTDEELRIRTQVRPTAVTVVRT</sequence>
<evidence type="ECO:0000313" key="1">
    <source>
        <dbReference type="EMBL" id="ABG95604.1"/>
    </source>
</evidence>
<accession>Q0SA32</accession>
<dbReference type="Proteomes" id="UP000008710">
    <property type="component" value="Chromosome"/>
</dbReference>
<evidence type="ECO:0000313" key="2">
    <source>
        <dbReference type="Proteomes" id="UP000008710"/>
    </source>
</evidence>
<dbReference type="KEGG" id="rha:RHA1_ro03804"/>